<sequence>MSTALSTAPEPTLAMRAPWLGHRCRNPYPPLELAPRNSSSAVEGHAGAVFPTSRAAFDRSDEPPPSRQSPSAPDRVPPASNHAPPLDAPLRAPPSTPRHESCRHRLSTELRLSEPWRRRCSGRPEPGSARLASPPPASTLTVPSEPRRGEALAASSRKPLRREPPLRPPELAGATPPSRPSHRAEPRPPPGRRVPAIPSPNLVTDNRTILDPTGLSVPPAKDLRQV</sequence>
<proteinExistence type="predicted"/>
<dbReference type="EMBL" id="JANAVB010029617">
    <property type="protein sequence ID" value="KAJ6814875.1"/>
    <property type="molecule type" value="Genomic_DNA"/>
</dbReference>
<protein>
    <submittedName>
        <fullName evidence="2">Pollen-specific leucine-rich repeat extensin-like protein 4</fullName>
    </submittedName>
</protein>
<feature type="region of interest" description="Disordered" evidence="1">
    <location>
        <begin position="1"/>
        <end position="226"/>
    </location>
</feature>
<evidence type="ECO:0000256" key="1">
    <source>
        <dbReference type="SAM" id="MobiDB-lite"/>
    </source>
</evidence>
<keyword evidence="3" id="KW-1185">Reference proteome</keyword>
<gene>
    <name evidence="2" type="ORF">M6B38_138695</name>
</gene>
<reference evidence="2" key="1">
    <citation type="journal article" date="2023" name="GigaByte">
        <title>Genome assembly of the bearded iris, Iris pallida Lam.</title>
        <authorList>
            <person name="Bruccoleri R.E."/>
            <person name="Oakeley E.J."/>
            <person name="Faust A.M.E."/>
            <person name="Altorfer M."/>
            <person name="Dessus-Babus S."/>
            <person name="Burckhardt D."/>
            <person name="Oertli M."/>
            <person name="Naumann U."/>
            <person name="Petersen F."/>
            <person name="Wong J."/>
        </authorList>
    </citation>
    <scope>NUCLEOTIDE SEQUENCE</scope>
    <source>
        <strain evidence="2">GSM-AAB239-AS_SAM_17_03QT</strain>
    </source>
</reference>
<dbReference type="AlphaFoldDB" id="A0AAX6FFZ9"/>
<feature type="compositionally biased region" description="Basic and acidic residues" evidence="1">
    <location>
        <begin position="106"/>
        <end position="117"/>
    </location>
</feature>
<evidence type="ECO:0000313" key="2">
    <source>
        <dbReference type="EMBL" id="KAJ6814875.1"/>
    </source>
</evidence>
<comment type="caution">
    <text evidence="2">The sequence shown here is derived from an EMBL/GenBank/DDBJ whole genome shotgun (WGS) entry which is preliminary data.</text>
</comment>
<reference evidence="2" key="2">
    <citation type="submission" date="2023-04" db="EMBL/GenBank/DDBJ databases">
        <authorList>
            <person name="Bruccoleri R.E."/>
            <person name="Oakeley E.J."/>
            <person name="Faust A.-M."/>
            <person name="Dessus-Babus S."/>
            <person name="Altorfer M."/>
            <person name="Burckhardt D."/>
            <person name="Oertli M."/>
            <person name="Naumann U."/>
            <person name="Petersen F."/>
            <person name="Wong J."/>
        </authorList>
    </citation>
    <scope>NUCLEOTIDE SEQUENCE</scope>
    <source>
        <strain evidence="2">GSM-AAB239-AS_SAM_17_03QT</strain>
        <tissue evidence="2">Leaf</tissue>
    </source>
</reference>
<accession>A0AAX6FFZ9</accession>
<name>A0AAX6FFZ9_IRIPA</name>
<evidence type="ECO:0000313" key="3">
    <source>
        <dbReference type="Proteomes" id="UP001140949"/>
    </source>
</evidence>
<organism evidence="2 3">
    <name type="scientific">Iris pallida</name>
    <name type="common">Sweet iris</name>
    <dbReference type="NCBI Taxonomy" id="29817"/>
    <lineage>
        <taxon>Eukaryota</taxon>
        <taxon>Viridiplantae</taxon>
        <taxon>Streptophyta</taxon>
        <taxon>Embryophyta</taxon>
        <taxon>Tracheophyta</taxon>
        <taxon>Spermatophyta</taxon>
        <taxon>Magnoliopsida</taxon>
        <taxon>Liliopsida</taxon>
        <taxon>Asparagales</taxon>
        <taxon>Iridaceae</taxon>
        <taxon>Iridoideae</taxon>
        <taxon>Irideae</taxon>
        <taxon>Iris</taxon>
    </lineage>
</organism>
<dbReference type="Proteomes" id="UP001140949">
    <property type="component" value="Unassembled WGS sequence"/>
</dbReference>